<dbReference type="FunFam" id="1.10.238.10:FF:000001">
    <property type="entry name" value="Calmodulin 1"/>
    <property type="match status" value="1"/>
</dbReference>
<proteinExistence type="predicted"/>
<dbReference type="PANTHER" id="PTHR23050">
    <property type="entry name" value="CALCIUM BINDING PROTEIN"/>
    <property type="match status" value="1"/>
</dbReference>
<keyword evidence="2" id="KW-0106">Calcium</keyword>
<dbReference type="STRING" id="34508.A0A4U5MU74"/>
<evidence type="ECO:0000259" key="3">
    <source>
        <dbReference type="PROSITE" id="PS50222"/>
    </source>
</evidence>
<dbReference type="EMBL" id="AZBU02000006">
    <property type="protein sequence ID" value="TKR73341.1"/>
    <property type="molecule type" value="Genomic_DNA"/>
</dbReference>
<gene>
    <name evidence="4" type="ORF">L596_020660</name>
</gene>
<evidence type="ECO:0000313" key="4">
    <source>
        <dbReference type="EMBL" id="TKR73341.1"/>
    </source>
</evidence>
<dbReference type="CDD" id="cd00051">
    <property type="entry name" value="EFh"/>
    <property type="match status" value="1"/>
</dbReference>
<feature type="domain" description="EF-hand" evidence="3">
    <location>
        <begin position="28"/>
        <end position="63"/>
    </location>
</feature>
<dbReference type="Proteomes" id="UP000298663">
    <property type="component" value="Unassembled WGS sequence"/>
</dbReference>
<reference evidence="4 5" key="1">
    <citation type="journal article" date="2015" name="Genome Biol.">
        <title>Comparative genomics of Steinernema reveals deeply conserved gene regulatory networks.</title>
        <authorList>
            <person name="Dillman A.R."/>
            <person name="Macchietto M."/>
            <person name="Porter C.F."/>
            <person name="Rogers A."/>
            <person name="Williams B."/>
            <person name="Antoshechkin I."/>
            <person name="Lee M.M."/>
            <person name="Goodwin Z."/>
            <person name="Lu X."/>
            <person name="Lewis E.E."/>
            <person name="Goodrich-Blair H."/>
            <person name="Stock S.P."/>
            <person name="Adams B.J."/>
            <person name="Sternberg P.W."/>
            <person name="Mortazavi A."/>
        </authorList>
    </citation>
    <scope>NUCLEOTIDE SEQUENCE [LARGE SCALE GENOMIC DNA]</scope>
    <source>
        <strain evidence="4 5">ALL</strain>
    </source>
</reference>
<keyword evidence="1" id="KW-0677">Repeat</keyword>
<keyword evidence="5" id="KW-1185">Reference proteome</keyword>
<dbReference type="PROSITE" id="PS50222">
    <property type="entry name" value="EF_HAND_2"/>
    <property type="match status" value="1"/>
</dbReference>
<dbReference type="SUPFAM" id="SSF47473">
    <property type="entry name" value="EF-hand"/>
    <property type="match status" value="1"/>
</dbReference>
<dbReference type="InterPro" id="IPR002048">
    <property type="entry name" value="EF_hand_dom"/>
</dbReference>
<organism evidence="4 5">
    <name type="scientific">Steinernema carpocapsae</name>
    <name type="common">Entomopathogenic nematode</name>
    <dbReference type="NCBI Taxonomy" id="34508"/>
    <lineage>
        <taxon>Eukaryota</taxon>
        <taxon>Metazoa</taxon>
        <taxon>Ecdysozoa</taxon>
        <taxon>Nematoda</taxon>
        <taxon>Chromadorea</taxon>
        <taxon>Rhabditida</taxon>
        <taxon>Tylenchina</taxon>
        <taxon>Panagrolaimomorpha</taxon>
        <taxon>Strongyloidoidea</taxon>
        <taxon>Steinernematidae</taxon>
        <taxon>Steinernema</taxon>
    </lineage>
</organism>
<dbReference type="Pfam" id="PF13499">
    <property type="entry name" value="EF-hand_7"/>
    <property type="match status" value="2"/>
</dbReference>
<dbReference type="OrthoDB" id="26525at2759"/>
<dbReference type="SMART" id="SM00054">
    <property type="entry name" value="EFh"/>
    <property type="match status" value="3"/>
</dbReference>
<evidence type="ECO:0000256" key="1">
    <source>
        <dbReference type="ARBA" id="ARBA00022737"/>
    </source>
</evidence>
<sequence>MGCSSSKTILSRSNSKQISKRVRYYKDLDLENLKALFDLYDADGDGYFDKTDLKNALSKTGKQFTDEEIEKMILAADTNGDGKVDYVEYLNIEAYPISLAIRSLFFDFDVNFDGFISREDLEESKRRQGFALSPDVMEMIYNQIDSHKDKKVNYREFYHQMLKTCYNATLPHDRIL</sequence>
<dbReference type="AlphaFoldDB" id="A0A4U5MU74"/>
<reference evidence="4 5" key="2">
    <citation type="journal article" date="2019" name="G3 (Bethesda)">
        <title>Hybrid Assembly of the Genome of the Entomopathogenic Nematode Steinernema carpocapsae Identifies the X-Chromosome.</title>
        <authorList>
            <person name="Serra L."/>
            <person name="Macchietto M."/>
            <person name="Macias-Munoz A."/>
            <person name="McGill C.J."/>
            <person name="Rodriguez I.M."/>
            <person name="Rodriguez B."/>
            <person name="Murad R."/>
            <person name="Mortazavi A."/>
        </authorList>
    </citation>
    <scope>NUCLEOTIDE SEQUENCE [LARGE SCALE GENOMIC DNA]</scope>
    <source>
        <strain evidence="4 5">ALL</strain>
    </source>
</reference>
<protein>
    <recommendedName>
        <fullName evidence="3">EF-hand domain-containing protein</fullName>
    </recommendedName>
</protein>
<dbReference type="InterPro" id="IPR011992">
    <property type="entry name" value="EF-hand-dom_pair"/>
</dbReference>
<name>A0A4U5MU74_STECR</name>
<evidence type="ECO:0000256" key="2">
    <source>
        <dbReference type="ARBA" id="ARBA00022837"/>
    </source>
</evidence>
<accession>A0A4U5MU74</accession>
<dbReference type="Gene3D" id="1.10.238.10">
    <property type="entry name" value="EF-hand"/>
    <property type="match status" value="2"/>
</dbReference>
<comment type="caution">
    <text evidence="4">The sequence shown here is derived from an EMBL/GenBank/DDBJ whole genome shotgun (WGS) entry which is preliminary data.</text>
</comment>
<dbReference type="GO" id="GO:0005509">
    <property type="term" value="F:calcium ion binding"/>
    <property type="evidence" value="ECO:0007669"/>
    <property type="project" value="InterPro"/>
</dbReference>
<evidence type="ECO:0000313" key="5">
    <source>
        <dbReference type="Proteomes" id="UP000298663"/>
    </source>
</evidence>
<dbReference type="InterPro" id="IPR050145">
    <property type="entry name" value="Centrin_CML-like"/>
</dbReference>